<dbReference type="SUPFAM" id="SSF54523">
    <property type="entry name" value="Pili subunits"/>
    <property type="match status" value="1"/>
</dbReference>
<keyword evidence="14" id="KW-1185">Reference proteome</keyword>
<comment type="caution">
    <text evidence="13">The sequence shown here is derived from an EMBL/GenBank/DDBJ whole genome shotgun (WGS) entry which is preliminary data.</text>
</comment>
<dbReference type="Gene3D" id="3.55.40.10">
    <property type="entry name" value="minor pseudopilin epsh domain"/>
    <property type="match status" value="1"/>
</dbReference>
<evidence type="ECO:0000313" key="14">
    <source>
        <dbReference type="Proteomes" id="UP000029085"/>
    </source>
</evidence>
<name>A0A087MII0_9GAMM</name>
<comment type="similarity">
    <text evidence="9">Belongs to the GSP H family.</text>
</comment>
<keyword evidence="4" id="KW-0488">Methylation</keyword>
<feature type="transmembrane region" description="Helical" evidence="11">
    <location>
        <begin position="12"/>
        <end position="34"/>
    </location>
</feature>
<evidence type="ECO:0000259" key="12">
    <source>
        <dbReference type="Pfam" id="PF12019"/>
    </source>
</evidence>
<dbReference type="InterPro" id="IPR012902">
    <property type="entry name" value="N_methyl_site"/>
</dbReference>
<keyword evidence="7 11" id="KW-1133">Transmembrane helix</keyword>
<dbReference type="Pfam" id="PF07963">
    <property type="entry name" value="N_methyl"/>
    <property type="match status" value="1"/>
</dbReference>
<dbReference type="GO" id="GO:0015628">
    <property type="term" value="P:protein secretion by the type II secretion system"/>
    <property type="evidence" value="ECO:0007669"/>
    <property type="project" value="InterPro"/>
</dbReference>
<comment type="subcellular location">
    <subcellularLocation>
        <location evidence="1">Cell inner membrane</location>
        <topology evidence="1">Single-pass membrane protein</topology>
    </subcellularLocation>
</comment>
<evidence type="ECO:0000256" key="11">
    <source>
        <dbReference type="SAM" id="Phobius"/>
    </source>
</evidence>
<evidence type="ECO:0000256" key="8">
    <source>
        <dbReference type="ARBA" id="ARBA00023136"/>
    </source>
</evidence>
<evidence type="ECO:0000256" key="7">
    <source>
        <dbReference type="ARBA" id="ARBA00022989"/>
    </source>
</evidence>
<evidence type="ECO:0000313" key="13">
    <source>
        <dbReference type="EMBL" id="KFL36683.1"/>
    </source>
</evidence>
<gene>
    <name evidence="13" type="ORF">N788_03465</name>
</gene>
<reference evidence="14" key="1">
    <citation type="submission" date="2013-08" db="EMBL/GenBank/DDBJ databases">
        <title>Genome sequencing of Arenimonas donghaensis.</title>
        <authorList>
            <person name="Chen F."/>
            <person name="Wang G."/>
        </authorList>
    </citation>
    <scope>NUCLEOTIDE SEQUENCE [LARGE SCALE GENOMIC DNA]</scope>
    <source>
        <strain evidence="14">HO3-R19</strain>
    </source>
</reference>
<evidence type="ECO:0000256" key="4">
    <source>
        <dbReference type="ARBA" id="ARBA00022481"/>
    </source>
</evidence>
<dbReference type="PATRIC" id="fig|1121014.3.peg.1370"/>
<dbReference type="NCBIfam" id="TIGR02532">
    <property type="entry name" value="IV_pilin_GFxxxE"/>
    <property type="match status" value="1"/>
</dbReference>
<dbReference type="OrthoDB" id="6039229at2"/>
<dbReference type="GO" id="GO:0015627">
    <property type="term" value="C:type II protein secretion system complex"/>
    <property type="evidence" value="ECO:0007669"/>
    <property type="project" value="InterPro"/>
</dbReference>
<evidence type="ECO:0000256" key="9">
    <source>
        <dbReference type="ARBA" id="ARBA00025772"/>
    </source>
</evidence>
<feature type="domain" description="General secretion pathway GspH" evidence="12">
    <location>
        <begin position="47"/>
        <end position="162"/>
    </location>
</feature>
<evidence type="ECO:0000256" key="2">
    <source>
        <dbReference type="ARBA" id="ARBA00021549"/>
    </source>
</evidence>
<sequence>MGRNTHATGGFTLVELMVVLAVLAVLLGVAVPSFQNITNRNRLTAVTNEMVGALQLTRVEAVRRNGRVVFCPTTNGTACGGDDWTRSIVLAPGGEVVRELNFEGAGLVVLASPAVDTGDQISFGASGFARAGTTVTNRAGGLRVCSTLVSGNENARDVMVNVSRVSVVTRGSAGCAVAPGNL</sequence>
<evidence type="ECO:0000256" key="3">
    <source>
        <dbReference type="ARBA" id="ARBA00022475"/>
    </source>
</evidence>
<keyword evidence="6 11" id="KW-0812">Transmembrane</keyword>
<keyword evidence="5" id="KW-0997">Cell inner membrane</keyword>
<dbReference type="Proteomes" id="UP000029085">
    <property type="component" value="Unassembled WGS sequence"/>
</dbReference>
<evidence type="ECO:0000256" key="10">
    <source>
        <dbReference type="ARBA" id="ARBA00030775"/>
    </source>
</evidence>
<evidence type="ECO:0000256" key="5">
    <source>
        <dbReference type="ARBA" id="ARBA00022519"/>
    </source>
</evidence>
<accession>A0A087MII0</accession>
<dbReference type="InterPro" id="IPR045584">
    <property type="entry name" value="Pilin-like"/>
</dbReference>
<dbReference type="Pfam" id="PF12019">
    <property type="entry name" value="GspH"/>
    <property type="match status" value="1"/>
</dbReference>
<reference evidence="13 14" key="2">
    <citation type="journal article" date="2015" name="Stand. Genomic Sci.">
        <title>High quality draft genomic sequence of Arenimonas donghaensis DSM 18148(T).</title>
        <authorList>
            <person name="Chen F."/>
            <person name="Wang H."/>
            <person name="Cao Y."/>
            <person name="Li X."/>
            <person name="Wang G."/>
        </authorList>
    </citation>
    <scope>NUCLEOTIDE SEQUENCE [LARGE SCALE GENOMIC DNA]</scope>
    <source>
        <strain evidence="13 14">HO3-R19</strain>
    </source>
</reference>
<proteinExistence type="inferred from homology"/>
<dbReference type="RefSeq" id="WP_034222853.1">
    <property type="nucleotide sequence ID" value="NZ_AVCJ01000012.1"/>
</dbReference>
<dbReference type="PROSITE" id="PS00409">
    <property type="entry name" value="PROKAR_NTER_METHYL"/>
    <property type="match status" value="1"/>
</dbReference>
<dbReference type="InterPro" id="IPR022346">
    <property type="entry name" value="T2SS_GspH"/>
</dbReference>
<dbReference type="EMBL" id="AVCJ01000012">
    <property type="protein sequence ID" value="KFL36683.1"/>
    <property type="molecule type" value="Genomic_DNA"/>
</dbReference>
<keyword evidence="8 11" id="KW-0472">Membrane</keyword>
<evidence type="ECO:0000256" key="1">
    <source>
        <dbReference type="ARBA" id="ARBA00004377"/>
    </source>
</evidence>
<protein>
    <recommendedName>
        <fullName evidence="2">Type II secretion system protein H</fullName>
    </recommendedName>
    <alternativeName>
        <fullName evidence="10">General secretion pathway protein H</fullName>
    </alternativeName>
</protein>
<evidence type="ECO:0000256" key="6">
    <source>
        <dbReference type="ARBA" id="ARBA00022692"/>
    </source>
</evidence>
<dbReference type="AlphaFoldDB" id="A0A087MII0"/>
<dbReference type="GO" id="GO:0005886">
    <property type="term" value="C:plasma membrane"/>
    <property type="evidence" value="ECO:0007669"/>
    <property type="project" value="UniProtKB-SubCell"/>
</dbReference>
<keyword evidence="3" id="KW-1003">Cell membrane</keyword>
<organism evidence="13 14">
    <name type="scientific">Arenimonas donghaensis DSM 18148 = HO3-R19</name>
    <dbReference type="NCBI Taxonomy" id="1121014"/>
    <lineage>
        <taxon>Bacteria</taxon>
        <taxon>Pseudomonadati</taxon>
        <taxon>Pseudomonadota</taxon>
        <taxon>Gammaproteobacteria</taxon>
        <taxon>Lysobacterales</taxon>
        <taxon>Lysobacteraceae</taxon>
        <taxon>Arenimonas</taxon>
    </lineage>
</organism>
<dbReference type="STRING" id="1121014.N788_03465"/>